<organism evidence="2 3">
    <name type="scientific">Tanacetum coccineum</name>
    <dbReference type="NCBI Taxonomy" id="301880"/>
    <lineage>
        <taxon>Eukaryota</taxon>
        <taxon>Viridiplantae</taxon>
        <taxon>Streptophyta</taxon>
        <taxon>Embryophyta</taxon>
        <taxon>Tracheophyta</taxon>
        <taxon>Spermatophyta</taxon>
        <taxon>Magnoliopsida</taxon>
        <taxon>eudicotyledons</taxon>
        <taxon>Gunneridae</taxon>
        <taxon>Pentapetalae</taxon>
        <taxon>asterids</taxon>
        <taxon>campanulids</taxon>
        <taxon>Asterales</taxon>
        <taxon>Asteraceae</taxon>
        <taxon>Asteroideae</taxon>
        <taxon>Anthemideae</taxon>
        <taxon>Anthemidinae</taxon>
        <taxon>Tanacetum</taxon>
    </lineage>
</organism>
<feature type="transmembrane region" description="Helical" evidence="1">
    <location>
        <begin position="7"/>
        <end position="26"/>
    </location>
</feature>
<gene>
    <name evidence="2" type="ORF">Tco_0627570</name>
</gene>
<accession>A0ABQ4WMW9</accession>
<dbReference type="PROSITE" id="PS51257">
    <property type="entry name" value="PROKAR_LIPOPROTEIN"/>
    <property type="match status" value="1"/>
</dbReference>
<dbReference type="Proteomes" id="UP001151760">
    <property type="component" value="Unassembled WGS sequence"/>
</dbReference>
<reference evidence="2" key="2">
    <citation type="submission" date="2022-01" db="EMBL/GenBank/DDBJ databases">
        <authorList>
            <person name="Yamashiro T."/>
            <person name="Shiraishi A."/>
            <person name="Satake H."/>
            <person name="Nakayama K."/>
        </authorList>
    </citation>
    <scope>NUCLEOTIDE SEQUENCE</scope>
</reference>
<keyword evidence="1" id="KW-0472">Membrane</keyword>
<evidence type="ECO:0000313" key="3">
    <source>
        <dbReference type="Proteomes" id="UP001151760"/>
    </source>
</evidence>
<evidence type="ECO:0000313" key="2">
    <source>
        <dbReference type="EMBL" id="GJS54208.1"/>
    </source>
</evidence>
<keyword evidence="3" id="KW-1185">Reference proteome</keyword>
<protein>
    <submittedName>
        <fullName evidence="2">Uncharacterized protein</fullName>
    </submittedName>
</protein>
<keyword evidence="1" id="KW-0812">Transmembrane</keyword>
<evidence type="ECO:0000256" key="1">
    <source>
        <dbReference type="SAM" id="Phobius"/>
    </source>
</evidence>
<dbReference type="EMBL" id="BQNB010008780">
    <property type="protein sequence ID" value="GJS54208.1"/>
    <property type="molecule type" value="Genomic_DNA"/>
</dbReference>
<sequence length="130" mass="14033">MFRSHHGNILLVTGLACFIMFLLMVVSVKSLLLVNIIPAIAIMVPTGLLIVSSACLVRILLLLLASIIFPQTPLDLDTTEAYGLRIDEPIAGRFIGEVGLGPTLNQTSVQITMSSCTKSDKEYCVKDVDA</sequence>
<comment type="caution">
    <text evidence="2">The sequence shown here is derived from an EMBL/GenBank/DDBJ whole genome shotgun (WGS) entry which is preliminary data.</text>
</comment>
<reference evidence="2" key="1">
    <citation type="journal article" date="2022" name="Int. J. Mol. Sci.">
        <title>Draft Genome of Tanacetum Coccineum: Genomic Comparison of Closely Related Tanacetum-Family Plants.</title>
        <authorList>
            <person name="Yamashiro T."/>
            <person name="Shiraishi A."/>
            <person name="Nakayama K."/>
            <person name="Satake H."/>
        </authorList>
    </citation>
    <scope>NUCLEOTIDE SEQUENCE</scope>
</reference>
<proteinExistence type="predicted"/>
<keyword evidence="1" id="KW-1133">Transmembrane helix</keyword>
<name>A0ABQ4WMW9_9ASTR</name>
<feature type="transmembrane region" description="Helical" evidence="1">
    <location>
        <begin position="32"/>
        <end position="65"/>
    </location>
</feature>